<dbReference type="Pfam" id="PF03567">
    <property type="entry name" value="Sulfotransfer_2"/>
    <property type="match status" value="1"/>
</dbReference>
<dbReference type="RefSeq" id="WP_038144277.1">
    <property type="nucleotide sequence ID" value="NZ_AQRC01000003.1"/>
</dbReference>
<reference evidence="2" key="1">
    <citation type="submission" date="2013-04" db="EMBL/GenBank/DDBJ databases">
        <title>Thioclava sp. 13D2W-2 Genome Sequencing.</title>
        <authorList>
            <person name="Lai Q."/>
            <person name="Li G."/>
            <person name="Shao Z."/>
        </authorList>
    </citation>
    <scope>NUCLEOTIDE SEQUENCE [LARGE SCALE GENOMIC DNA]</scope>
    <source>
        <strain evidence="2">13D2W-2</strain>
    </source>
</reference>
<dbReference type="GO" id="GO:0008146">
    <property type="term" value="F:sulfotransferase activity"/>
    <property type="evidence" value="ECO:0007669"/>
    <property type="project" value="InterPro"/>
</dbReference>
<dbReference type="EMBL" id="AQRC01000003">
    <property type="protein sequence ID" value="KFE36024.1"/>
    <property type="molecule type" value="Genomic_DNA"/>
</dbReference>
<reference evidence="1 2" key="2">
    <citation type="journal article" date="2015" name="Antonie Van Leeuwenhoek">
        <title>Thioclava indica sp. nov., isolated from surface seawater of the Indian Ocean.</title>
        <authorList>
            <person name="Liu Y."/>
            <person name="Lai Q."/>
            <person name="Du J."/>
            <person name="Xu H."/>
            <person name="Jiang L."/>
            <person name="Shao Z."/>
        </authorList>
    </citation>
    <scope>NUCLEOTIDE SEQUENCE [LARGE SCALE GENOMIC DNA]</scope>
    <source>
        <strain evidence="1 2">13D2W-2</strain>
    </source>
</reference>
<dbReference type="Gene3D" id="3.40.50.300">
    <property type="entry name" value="P-loop containing nucleotide triphosphate hydrolases"/>
    <property type="match status" value="1"/>
</dbReference>
<dbReference type="InterPro" id="IPR005331">
    <property type="entry name" value="Sulfotransferase"/>
</dbReference>
<gene>
    <name evidence="1" type="ORF">DW2_05325</name>
</gene>
<name>A0A085TZ77_9RHOB</name>
<evidence type="ECO:0000313" key="1">
    <source>
        <dbReference type="EMBL" id="KFE36024.1"/>
    </source>
</evidence>
<dbReference type="AlphaFoldDB" id="A0A085TZ77"/>
<evidence type="ECO:0008006" key="3">
    <source>
        <dbReference type="Google" id="ProtNLM"/>
    </source>
</evidence>
<accession>A0A085TZ77</accession>
<organism evidence="1 2">
    <name type="scientific">Thioclava atlantica</name>
    <dbReference type="NCBI Taxonomy" id="1317124"/>
    <lineage>
        <taxon>Bacteria</taxon>
        <taxon>Pseudomonadati</taxon>
        <taxon>Pseudomonadota</taxon>
        <taxon>Alphaproteobacteria</taxon>
        <taxon>Rhodobacterales</taxon>
        <taxon>Paracoccaceae</taxon>
        <taxon>Thioclava</taxon>
    </lineage>
</organism>
<dbReference type="SUPFAM" id="SSF52540">
    <property type="entry name" value="P-loop containing nucleoside triphosphate hydrolases"/>
    <property type="match status" value="1"/>
</dbReference>
<dbReference type="Proteomes" id="UP000028607">
    <property type="component" value="Unassembled WGS sequence"/>
</dbReference>
<evidence type="ECO:0000313" key="2">
    <source>
        <dbReference type="Proteomes" id="UP000028607"/>
    </source>
</evidence>
<dbReference type="eggNOG" id="COG1943">
    <property type="taxonomic scope" value="Bacteria"/>
</dbReference>
<sequence length="215" mass="24665">MILSRGRRYIFIHIPKTGGTALMQALEARALTDDVLVGDTPKAKRRRGRLDGIETRGRLWKHSTLSDGLGLYSEQDARVFFTFTLVRNPWDRLVSYYHWLRDQRFEHPAVRRAQSSDFSDFLNAPETQASIEAAPYGSYLTLPDGVEHCDLFLRLEHAEEDAAPLQAHLGFPVVPFARCNASRRDRDWRPYYSDSDAALVGRICAQDIARFGYRF</sequence>
<dbReference type="GO" id="GO:0016020">
    <property type="term" value="C:membrane"/>
    <property type="evidence" value="ECO:0007669"/>
    <property type="project" value="InterPro"/>
</dbReference>
<protein>
    <recommendedName>
        <fullName evidence="3">Type II secretory pathway, pullulanase PulA</fullName>
    </recommendedName>
</protein>
<proteinExistence type="predicted"/>
<dbReference type="PATRIC" id="fig|1317124.6.peg.1088"/>
<comment type="caution">
    <text evidence="1">The sequence shown here is derived from an EMBL/GenBank/DDBJ whole genome shotgun (WGS) entry which is preliminary data.</text>
</comment>
<dbReference type="STRING" id="1317124.DW2_05325"/>
<keyword evidence="2" id="KW-1185">Reference proteome</keyword>
<dbReference type="InterPro" id="IPR027417">
    <property type="entry name" value="P-loop_NTPase"/>
</dbReference>
<dbReference type="OrthoDB" id="288532at2"/>